<gene>
    <name evidence="11" type="ORF">H9L21_11235</name>
</gene>
<evidence type="ECO:0000256" key="6">
    <source>
        <dbReference type="ARBA" id="ARBA00034617"/>
    </source>
</evidence>
<sequence>MPQIVTTPGAYNIDGSLKSQAFSFLEKLAQDDSNPSLHIEPIMNSADPRVRTGRVNIQFRAVLFKVQGSGQEAHYVFTGIWPHDDAIERAKKVKLKVNPVNGIAEVIEATMPAEARDAADAAAPKVADPDKVPVLVMWGYTLDDLVEGIGIDRHVAHRAMAAVTEDELIDIAGMAVEWQGLALIDLMSGEAIDTVREKYSITVHEPVEEAAAEEHVSDDDLLEAMKHPAARAQFSFIEGEDDLRRVIEEGDFAAWRTFLHPEQRRYVESDYNGPFRLSGGAGTGKTVVLVHRATALQAKDPSAAILLTTFTKTLAESLRSDVKSLEPQTRFAAKPGDRGIHVNGIDAVVHAVISSAVPETRAIAIERVLGPRSGDISNVTDSTRAWSEVIENNPVDLDATLRTSTFLQAEYATVVLPQRITDRDGYFKARRPGRGTALNRSKRAAVWSLVEAYRFWTGIDGSLDFPEKAAVAAAILEQTGPIFDHILVDEGQDLTPSHWQFLRAAARAGKNDLFLAEDAHQRIYGQHVVLGRVGIGIVGRSRRLTLNYRTTAENLRYAVETLTGETFLDAEGEQEESNHYRSARRGPAPRLVATSSLEDELDQAAVVVRAWLDDDKAPETIGILVRDKRQMARVVSALGERGVDVRAVDHKAAGAGAPSVMTMHRAKGMEFSCVLLFGISDDELPARYLLKGLSDTDRGELLQRERSLLYVSATRARDELVVLWAGEPSDMLPRS</sequence>
<dbReference type="PROSITE" id="PS51198">
    <property type="entry name" value="UVRD_HELICASE_ATP_BIND"/>
    <property type="match status" value="1"/>
</dbReference>
<keyword evidence="1 9" id="KW-0547">Nucleotide-binding</keyword>
<dbReference type="Proteomes" id="UP000515871">
    <property type="component" value="Chromosome"/>
</dbReference>
<dbReference type="InterPro" id="IPR027417">
    <property type="entry name" value="P-loop_NTPase"/>
</dbReference>
<evidence type="ECO:0000256" key="7">
    <source>
        <dbReference type="ARBA" id="ARBA00034808"/>
    </source>
</evidence>
<evidence type="ECO:0000256" key="1">
    <source>
        <dbReference type="ARBA" id="ARBA00022741"/>
    </source>
</evidence>
<evidence type="ECO:0000313" key="12">
    <source>
        <dbReference type="Proteomes" id="UP000515871"/>
    </source>
</evidence>
<dbReference type="SUPFAM" id="SSF52540">
    <property type="entry name" value="P-loop containing nucleoside triphosphate hydrolases"/>
    <property type="match status" value="1"/>
</dbReference>
<comment type="catalytic activity">
    <reaction evidence="8">
        <text>ATP + H2O = ADP + phosphate + H(+)</text>
        <dbReference type="Rhea" id="RHEA:13065"/>
        <dbReference type="ChEBI" id="CHEBI:15377"/>
        <dbReference type="ChEBI" id="CHEBI:15378"/>
        <dbReference type="ChEBI" id="CHEBI:30616"/>
        <dbReference type="ChEBI" id="CHEBI:43474"/>
        <dbReference type="ChEBI" id="CHEBI:456216"/>
        <dbReference type="EC" id="5.6.2.4"/>
    </reaction>
</comment>
<organism evidence="11 12">
    <name type="scientific">Aeromicrobium senzhongii</name>
    <dbReference type="NCBI Taxonomy" id="2663859"/>
    <lineage>
        <taxon>Bacteria</taxon>
        <taxon>Bacillati</taxon>
        <taxon>Actinomycetota</taxon>
        <taxon>Actinomycetes</taxon>
        <taxon>Propionibacteriales</taxon>
        <taxon>Nocardioidaceae</taxon>
        <taxon>Aeromicrobium</taxon>
    </lineage>
</organism>
<protein>
    <recommendedName>
        <fullName evidence="7">DNA 3'-5' helicase</fullName>
        <ecNumber evidence="7">5.6.2.4</ecNumber>
    </recommendedName>
</protein>
<feature type="domain" description="UvrD-like helicase ATP-binding" evidence="10">
    <location>
        <begin position="258"/>
        <end position="558"/>
    </location>
</feature>
<dbReference type="EMBL" id="CP060587">
    <property type="protein sequence ID" value="QNL93679.1"/>
    <property type="molecule type" value="Genomic_DNA"/>
</dbReference>
<dbReference type="RefSeq" id="WP_154596818.1">
    <property type="nucleotide sequence ID" value="NZ_CP060587.1"/>
</dbReference>
<evidence type="ECO:0000256" key="2">
    <source>
        <dbReference type="ARBA" id="ARBA00022801"/>
    </source>
</evidence>
<reference evidence="11 12" key="1">
    <citation type="submission" date="2020-08" db="EMBL/GenBank/DDBJ databases">
        <title>Novel species in genus Aeromicrobium.</title>
        <authorList>
            <person name="Zhang G."/>
        </authorList>
    </citation>
    <scope>NUCLEOTIDE SEQUENCE [LARGE SCALE GENOMIC DNA]</scope>
    <source>
        <strain evidence="12">zg-629</strain>
    </source>
</reference>
<feature type="binding site" evidence="9">
    <location>
        <begin position="279"/>
        <end position="286"/>
    </location>
    <ligand>
        <name>ATP</name>
        <dbReference type="ChEBI" id="CHEBI:30616"/>
    </ligand>
</feature>
<evidence type="ECO:0000256" key="9">
    <source>
        <dbReference type="PROSITE-ProRule" id="PRU00560"/>
    </source>
</evidence>
<keyword evidence="4 9" id="KW-0067">ATP-binding</keyword>
<name>A0ABX6SQM0_9ACTN</name>
<proteinExistence type="predicted"/>
<evidence type="ECO:0000259" key="10">
    <source>
        <dbReference type="PROSITE" id="PS51198"/>
    </source>
</evidence>
<evidence type="ECO:0000256" key="3">
    <source>
        <dbReference type="ARBA" id="ARBA00022806"/>
    </source>
</evidence>
<dbReference type="InterPro" id="IPR000212">
    <property type="entry name" value="DNA_helicase_UvrD/REP"/>
</dbReference>
<keyword evidence="12" id="KW-1185">Reference proteome</keyword>
<evidence type="ECO:0000313" key="11">
    <source>
        <dbReference type="EMBL" id="QNL93679.1"/>
    </source>
</evidence>
<keyword evidence="3 9" id="KW-0347">Helicase</keyword>
<dbReference type="EC" id="5.6.2.4" evidence="7"/>
<evidence type="ECO:0000256" key="8">
    <source>
        <dbReference type="ARBA" id="ARBA00048988"/>
    </source>
</evidence>
<comment type="catalytic activity">
    <reaction evidence="6">
        <text>Couples ATP hydrolysis with the unwinding of duplex DNA by translocating in the 3'-5' direction.</text>
        <dbReference type="EC" id="5.6.2.4"/>
    </reaction>
</comment>
<keyword evidence="2 9" id="KW-0378">Hydrolase</keyword>
<dbReference type="Pfam" id="PF13361">
    <property type="entry name" value="UvrD_C"/>
    <property type="match status" value="1"/>
</dbReference>
<accession>A0ABX6SQM0</accession>
<dbReference type="InterPro" id="IPR014016">
    <property type="entry name" value="UvrD-like_ATP-bd"/>
</dbReference>
<dbReference type="InterPro" id="IPR014017">
    <property type="entry name" value="DNA_helicase_UvrD-like_C"/>
</dbReference>
<dbReference type="PANTHER" id="PTHR11070:SF2">
    <property type="entry name" value="ATP-DEPENDENT DNA HELICASE SRS2"/>
    <property type="match status" value="1"/>
</dbReference>
<keyword evidence="5" id="KW-0413">Isomerase</keyword>
<evidence type="ECO:0000256" key="5">
    <source>
        <dbReference type="ARBA" id="ARBA00023235"/>
    </source>
</evidence>
<evidence type="ECO:0000256" key="4">
    <source>
        <dbReference type="ARBA" id="ARBA00022840"/>
    </source>
</evidence>
<dbReference type="PANTHER" id="PTHR11070">
    <property type="entry name" value="UVRD / RECB / PCRA DNA HELICASE FAMILY MEMBER"/>
    <property type="match status" value="1"/>
</dbReference>
<dbReference type="Gene3D" id="3.40.50.300">
    <property type="entry name" value="P-loop containing nucleotide triphosphate hydrolases"/>
    <property type="match status" value="2"/>
</dbReference>
<dbReference type="Pfam" id="PF00580">
    <property type="entry name" value="UvrD-helicase"/>
    <property type="match status" value="1"/>
</dbReference>